<evidence type="ECO:0000259" key="13">
    <source>
        <dbReference type="PROSITE" id="PS50880"/>
    </source>
</evidence>
<dbReference type="InterPro" id="IPR023405">
    <property type="entry name" value="Topo_IA_core_domain"/>
</dbReference>
<evidence type="ECO:0000259" key="14">
    <source>
        <dbReference type="PROSITE" id="PS52039"/>
    </source>
</evidence>
<evidence type="ECO:0000256" key="6">
    <source>
        <dbReference type="ARBA" id="ARBA00023029"/>
    </source>
</evidence>
<comment type="catalytic activity">
    <reaction evidence="1">
        <text>ATP-independent breakage of single-stranded DNA, followed by passage and rejoining.</text>
        <dbReference type="EC" id="5.6.2.1"/>
    </reaction>
</comment>
<dbReference type="PRINTS" id="PR00417">
    <property type="entry name" value="PRTPISMRASEI"/>
</dbReference>
<dbReference type="PROSITE" id="PS00396">
    <property type="entry name" value="TOPO_IA_1"/>
    <property type="match status" value="1"/>
</dbReference>
<dbReference type="RefSeq" id="WP_257913998.1">
    <property type="nucleotide sequence ID" value="NZ_JANPWE010000010.1"/>
</dbReference>
<dbReference type="InterPro" id="IPR013824">
    <property type="entry name" value="Topo_IA_cen_sub1"/>
</dbReference>
<evidence type="ECO:0000256" key="2">
    <source>
        <dbReference type="ARBA" id="ARBA00009446"/>
    </source>
</evidence>
<evidence type="ECO:0000256" key="1">
    <source>
        <dbReference type="ARBA" id="ARBA00000213"/>
    </source>
</evidence>
<evidence type="ECO:0000256" key="11">
    <source>
        <dbReference type="ARBA" id="ARBA00032235"/>
    </source>
</evidence>
<dbReference type="EC" id="5.6.2.1" evidence="3"/>
<dbReference type="EMBL" id="JANPWE010000010">
    <property type="protein sequence ID" value="MCR6546719.1"/>
    <property type="molecule type" value="Genomic_DNA"/>
</dbReference>
<organism evidence="15 16">
    <name type="scientific">Dehalobacterium formicoaceticum</name>
    <dbReference type="NCBI Taxonomy" id="51515"/>
    <lineage>
        <taxon>Bacteria</taxon>
        <taxon>Bacillati</taxon>
        <taxon>Bacillota</taxon>
        <taxon>Clostridia</taxon>
        <taxon>Eubacteriales</taxon>
        <taxon>Peptococcaceae</taxon>
        <taxon>Dehalobacterium</taxon>
    </lineage>
</organism>
<keyword evidence="16" id="KW-1185">Reference proteome</keyword>
<protein>
    <recommendedName>
        <fullName evidence="3">DNA topoisomerase</fullName>
        <ecNumber evidence="3">5.6.2.1</ecNumber>
    </recommendedName>
    <alternativeName>
        <fullName evidence="12">Omega-protein</fullName>
    </alternativeName>
    <alternativeName>
        <fullName evidence="11">Relaxing enzyme</fullName>
    </alternativeName>
    <alternativeName>
        <fullName evidence="9">Swivelase</fullName>
    </alternativeName>
    <alternativeName>
        <fullName evidence="10">Untwisting enzyme</fullName>
    </alternativeName>
</protein>
<dbReference type="NCBIfam" id="TIGR01056">
    <property type="entry name" value="topB"/>
    <property type="match status" value="1"/>
</dbReference>
<evidence type="ECO:0000256" key="4">
    <source>
        <dbReference type="ARBA" id="ARBA00022723"/>
    </source>
</evidence>
<proteinExistence type="inferred from homology"/>
<gene>
    <name evidence="15" type="ORF">NVS47_14555</name>
</gene>
<reference evidence="15 16" key="1">
    <citation type="submission" date="2022-08" db="EMBL/GenBank/DDBJ databases">
        <title>Proteogenomics of the novel Dehalobacterium formicoaceticum strain EZ94 highlights a key role of methyltransferases during anaerobic dichloromethane degradation.</title>
        <authorList>
            <person name="Wasmund K."/>
        </authorList>
    </citation>
    <scope>NUCLEOTIDE SEQUENCE [LARGE SCALE GENOMIC DNA]</scope>
    <source>
        <strain evidence="15 16">EZ94</strain>
    </source>
</reference>
<sequence>MNLVIAEKPSVAQSIAAVLGANKRHDGYMEGSNYIVSWCIGHLVELATADTYDERYAKWDYADLPILPENWQYSISNGKEKQVRILKELANRKDVTVITSATDAGREGELIFRLVYEKIGCKKPVKRLWISSMEESAIEDGFKNLRDSGYYDDLYHSALCRAKADWIVGINATRLFSVLYGQTLNVGRVMSPTLAMIVEREAAISAFKPEPFYAVQLDCGTFSLSSEKITNQQAAETLLKDCDGQTIAISSVESKEKCEKPPKLYDLTTLQREANRKLGFTAEQTLSYAQSLYEKKLITYPRTDSRYLTLDMSESIPAVAKAAAGIFMPQSFEFSICIEQVTDNSKVSDHHAIIPTICIQDCDFASLPFGERELLLLISLRLACAVNERCKYEETTVTAIVSGVEFTAKGKTILSEGFHDIEKHYHAMQNDKQSLEKEKVLPTITADESFVVRATIKDGKTSPPKHFTDDTILAAMENANNALEDSERKGIGTPATRAGILEKLIKTELLERKGDKKAKHFLPTQKGVSLITVLPEAIQSPQLTAEWEEKLKRIEHGLLSPNSFLEDISQMTKILIKTYTPIKGSDVLFPSTQEAIGKCPRCRNDVTENKKGFCCLNKTCGFALWKDNKFFTAKKKKLTKAIAIELLKNGKAKLTGCYSEKTGKTYDAVVLLDDSGGKYVNFILEFASDKA</sequence>
<evidence type="ECO:0000313" key="16">
    <source>
        <dbReference type="Proteomes" id="UP001524944"/>
    </source>
</evidence>
<dbReference type="PANTHER" id="PTHR11390:SF21">
    <property type="entry name" value="DNA TOPOISOMERASE 3-ALPHA"/>
    <property type="match status" value="1"/>
</dbReference>
<dbReference type="NCBIfam" id="NF005829">
    <property type="entry name" value="PRK07726.1"/>
    <property type="match status" value="1"/>
</dbReference>
<keyword evidence="4" id="KW-0479">Metal-binding</keyword>
<dbReference type="InterPro" id="IPR005738">
    <property type="entry name" value="TopoIII"/>
</dbReference>
<feature type="domain" description="Topo IA-type catalytic" evidence="14">
    <location>
        <begin position="151"/>
        <end position="576"/>
    </location>
</feature>
<dbReference type="PANTHER" id="PTHR11390">
    <property type="entry name" value="PROKARYOTIC DNA TOPOISOMERASE"/>
    <property type="match status" value="1"/>
</dbReference>
<feature type="domain" description="Toprim" evidence="13">
    <location>
        <begin position="1"/>
        <end position="134"/>
    </location>
</feature>
<dbReference type="Gene3D" id="1.10.460.10">
    <property type="entry name" value="Topoisomerase I, domain 2"/>
    <property type="match status" value="1"/>
</dbReference>
<dbReference type="SUPFAM" id="SSF56712">
    <property type="entry name" value="Prokaryotic type I DNA topoisomerase"/>
    <property type="match status" value="1"/>
</dbReference>
<dbReference type="InterPro" id="IPR023406">
    <property type="entry name" value="Topo_IA_AS"/>
</dbReference>
<dbReference type="Gene3D" id="3.40.50.140">
    <property type="match status" value="1"/>
</dbReference>
<comment type="caution">
    <text evidence="15">The sequence shown here is derived from an EMBL/GenBank/DDBJ whole genome shotgun (WGS) entry which is preliminary data.</text>
</comment>
<dbReference type="InterPro" id="IPR013497">
    <property type="entry name" value="Topo_IA_cen"/>
</dbReference>
<evidence type="ECO:0000256" key="7">
    <source>
        <dbReference type="ARBA" id="ARBA00023125"/>
    </source>
</evidence>
<dbReference type="Gene3D" id="2.70.20.10">
    <property type="entry name" value="Topoisomerase I, domain 3"/>
    <property type="match status" value="1"/>
</dbReference>
<evidence type="ECO:0000313" key="15">
    <source>
        <dbReference type="EMBL" id="MCR6546719.1"/>
    </source>
</evidence>
<dbReference type="Pfam" id="PF01751">
    <property type="entry name" value="Toprim"/>
    <property type="match status" value="1"/>
</dbReference>
<evidence type="ECO:0000256" key="5">
    <source>
        <dbReference type="ARBA" id="ARBA00022842"/>
    </source>
</evidence>
<dbReference type="SMART" id="SM00437">
    <property type="entry name" value="TOP1Ac"/>
    <property type="match status" value="1"/>
</dbReference>
<keyword evidence="8" id="KW-0413">Isomerase</keyword>
<dbReference type="Pfam" id="PF01131">
    <property type="entry name" value="Topoisom_bac"/>
    <property type="match status" value="1"/>
</dbReference>
<evidence type="ECO:0000256" key="3">
    <source>
        <dbReference type="ARBA" id="ARBA00012891"/>
    </source>
</evidence>
<dbReference type="InterPro" id="IPR003602">
    <property type="entry name" value="Topo_IA_DNA-bd_dom"/>
</dbReference>
<keyword evidence="5" id="KW-0460">Magnesium</keyword>
<accession>A0ABT1Y757</accession>
<dbReference type="SMART" id="SM00493">
    <property type="entry name" value="TOPRIM"/>
    <property type="match status" value="1"/>
</dbReference>
<dbReference type="CDD" id="cd03362">
    <property type="entry name" value="TOPRIM_TopoIA_TopoIII"/>
    <property type="match status" value="1"/>
</dbReference>
<dbReference type="PROSITE" id="PS52039">
    <property type="entry name" value="TOPO_IA_2"/>
    <property type="match status" value="1"/>
</dbReference>
<keyword evidence="6" id="KW-0799">Topoisomerase</keyword>
<comment type="similarity">
    <text evidence="2">Belongs to the type IA topoisomerase family.</text>
</comment>
<name>A0ABT1Y757_9FIRM</name>
<evidence type="ECO:0000256" key="9">
    <source>
        <dbReference type="ARBA" id="ARBA00030003"/>
    </source>
</evidence>
<dbReference type="CDD" id="cd00186">
    <property type="entry name" value="TOP1Ac"/>
    <property type="match status" value="1"/>
</dbReference>
<dbReference type="InterPro" id="IPR000380">
    <property type="entry name" value="Topo_IA"/>
</dbReference>
<dbReference type="PROSITE" id="PS50880">
    <property type="entry name" value="TOPRIM"/>
    <property type="match status" value="1"/>
</dbReference>
<dbReference type="Gene3D" id="1.10.290.10">
    <property type="entry name" value="Topoisomerase I, domain 4"/>
    <property type="match status" value="1"/>
</dbReference>
<dbReference type="InterPro" id="IPR013826">
    <property type="entry name" value="Topo_IA_cen_sub3"/>
</dbReference>
<dbReference type="InterPro" id="IPR003601">
    <property type="entry name" value="Topo_IA_2"/>
</dbReference>
<evidence type="ECO:0000256" key="10">
    <source>
        <dbReference type="ARBA" id="ARBA00031985"/>
    </source>
</evidence>
<keyword evidence="7" id="KW-0238">DNA-binding</keyword>
<dbReference type="InterPro" id="IPR013825">
    <property type="entry name" value="Topo_IA_cen_sub2"/>
</dbReference>
<dbReference type="SMART" id="SM00436">
    <property type="entry name" value="TOP1Bc"/>
    <property type="match status" value="1"/>
</dbReference>
<evidence type="ECO:0000256" key="8">
    <source>
        <dbReference type="ARBA" id="ARBA00023235"/>
    </source>
</evidence>
<dbReference type="InterPro" id="IPR034144">
    <property type="entry name" value="TOPRIM_TopoIII"/>
</dbReference>
<dbReference type="InterPro" id="IPR006171">
    <property type="entry name" value="TOPRIM_dom"/>
</dbReference>
<evidence type="ECO:0000256" key="12">
    <source>
        <dbReference type="ARBA" id="ARBA00032877"/>
    </source>
</evidence>
<dbReference type="Proteomes" id="UP001524944">
    <property type="component" value="Unassembled WGS sequence"/>
</dbReference>